<protein>
    <submittedName>
        <fullName evidence="1">14646_t:CDS:1</fullName>
    </submittedName>
</protein>
<dbReference type="PANTHER" id="PTHR47718">
    <property type="entry name" value="OS01G0519700 PROTEIN"/>
    <property type="match status" value="1"/>
</dbReference>
<sequence length="534" mass="60647">MNTETQITVNKASEVNEILPSFENSEVGNTFSSSESSDYVFNKEFSGSAGGFWFPGSGPRLSNYVFEELPDFMSSRSMNVVVGSVHLGLSSFEDPGLKDVVNNFAHLELSGSDFRLNNSLANSVHSGLPSLDSGPNDTLTNSINLELSDMNSESFEELLLRTVDNHENKTIHHSSTKLILKVGDCFTDWDAVQCAVDIYSKQHGFIAVKFHKDLDAVDKSIIRHRDYVCWKAGMNKAKKWRTITSLKNKHDHLCDPETIELSPKHSQFPQSMLDKIRDYIIVGRLSAGQQYDLLTKEFPDQYIKEKNLYNAIGKFRGVRIHDQSDAAAMLSYLLSREIKTSKLRGDMVNNFINKFYHLRNSHTQEEFESWAKYATSKMFTAGVESTQRVESINSVLKKHLDQSILLKELVKTLEQELEKESHYTCIRNYYGSNPSTGLPSTYKTIFKDIDSVLMNHLAPTPLSLQRAQMNQALLYQGALITNEQIKEYDIEADSTIEHLYDVPQIRLQELLLGVPNNEVQETWEEYRAVTNTGF</sequence>
<dbReference type="EMBL" id="CAJVPZ010002488">
    <property type="protein sequence ID" value="CAG8513840.1"/>
    <property type="molecule type" value="Genomic_DNA"/>
</dbReference>
<evidence type="ECO:0000313" key="2">
    <source>
        <dbReference type="Proteomes" id="UP000789396"/>
    </source>
</evidence>
<organism evidence="1 2">
    <name type="scientific">Racocetra fulgida</name>
    <dbReference type="NCBI Taxonomy" id="60492"/>
    <lineage>
        <taxon>Eukaryota</taxon>
        <taxon>Fungi</taxon>
        <taxon>Fungi incertae sedis</taxon>
        <taxon>Mucoromycota</taxon>
        <taxon>Glomeromycotina</taxon>
        <taxon>Glomeromycetes</taxon>
        <taxon>Diversisporales</taxon>
        <taxon>Gigasporaceae</taxon>
        <taxon>Racocetra</taxon>
    </lineage>
</organism>
<gene>
    <name evidence="1" type="ORF">RFULGI_LOCUS3022</name>
</gene>
<dbReference type="PANTHER" id="PTHR47718:SF7">
    <property type="entry name" value="PROTEIN FAR1-RELATED SEQUENCE"/>
    <property type="match status" value="1"/>
</dbReference>
<dbReference type="Proteomes" id="UP000789396">
    <property type="component" value="Unassembled WGS sequence"/>
</dbReference>
<keyword evidence="2" id="KW-1185">Reference proteome</keyword>
<comment type="caution">
    <text evidence="1">The sequence shown here is derived from an EMBL/GenBank/DDBJ whole genome shotgun (WGS) entry which is preliminary data.</text>
</comment>
<proteinExistence type="predicted"/>
<evidence type="ECO:0000313" key="1">
    <source>
        <dbReference type="EMBL" id="CAG8513840.1"/>
    </source>
</evidence>
<reference evidence="1" key="1">
    <citation type="submission" date="2021-06" db="EMBL/GenBank/DDBJ databases">
        <authorList>
            <person name="Kallberg Y."/>
            <person name="Tangrot J."/>
            <person name="Rosling A."/>
        </authorList>
    </citation>
    <scope>NUCLEOTIDE SEQUENCE</scope>
    <source>
        <strain evidence="1">IN212</strain>
    </source>
</reference>
<dbReference type="AlphaFoldDB" id="A0A9N9A1K4"/>
<name>A0A9N9A1K4_9GLOM</name>
<accession>A0A9N9A1K4</accession>
<dbReference type="OrthoDB" id="2348750at2759"/>